<dbReference type="PROSITE" id="PS51257">
    <property type="entry name" value="PROKAR_LIPOPROTEIN"/>
    <property type="match status" value="1"/>
</dbReference>
<evidence type="ECO:0000313" key="1">
    <source>
        <dbReference type="EMBL" id="CAH2102522.1"/>
    </source>
</evidence>
<evidence type="ECO:0000313" key="2">
    <source>
        <dbReference type="Proteomes" id="UP001153954"/>
    </source>
</evidence>
<dbReference type="AlphaFoldDB" id="A0AAU9UTR3"/>
<gene>
    <name evidence="1" type="ORF">EEDITHA_LOCUS17138</name>
</gene>
<proteinExistence type="predicted"/>
<sequence>MARFNIFTQVRRSVKNCSGGACGVCGHGAGAACELSEIKGVRGAAAAGRDALNRFGLAEFCSVAALDGGVAPKQGRTTSCARDFPASLNPSNALQTPL</sequence>
<keyword evidence="2" id="KW-1185">Reference proteome</keyword>
<dbReference type="Proteomes" id="UP001153954">
    <property type="component" value="Unassembled WGS sequence"/>
</dbReference>
<accession>A0AAU9UTR3</accession>
<dbReference type="EMBL" id="CAKOGL010000025">
    <property type="protein sequence ID" value="CAH2102522.1"/>
    <property type="molecule type" value="Genomic_DNA"/>
</dbReference>
<organism evidence="1 2">
    <name type="scientific">Euphydryas editha</name>
    <name type="common">Edith's checkerspot</name>
    <dbReference type="NCBI Taxonomy" id="104508"/>
    <lineage>
        <taxon>Eukaryota</taxon>
        <taxon>Metazoa</taxon>
        <taxon>Ecdysozoa</taxon>
        <taxon>Arthropoda</taxon>
        <taxon>Hexapoda</taxon>
        <taxon>Insecta</taxon>
        <taxon>Pterygota</taxon>
        <taxon>Neoptera</taxon>
        <taxon>Endopterygota</taxon>
        <taxon>Lepidoptera</taxon>
        <taxon>Glossata</taxon>
        <taxon>Ditrysia</taxon>
        <taxon>Papilionoidea</taxon>
        <taxon>Nymphalidae</taxon>
        <taxon>Nymphalinae</taxon>
        <taxon>Euphydryas</taxon>
    </lineage>
</organism>
<name>A0AAU9UTR3_EUPED</name>
<reference evidence="1" key="1">
    <citation type="submission" date="2022-03" db="EMBL/GenBank/DDBJ databases">
        <authorList>
            <person name="Tunstrom K."/>
        </authorList>
    </citation>
    <scope>NUCLEOTIDE SEQUENCE</scope>
</reference>
<protein>
    <submittedName>
        <fullName evidence="1">Uncharacterized protein</fullName>
    </submittedName>
</protein>
<comment type="caution">
    <text evidence="1">The sequence shown here is derived from an EMBL/GenBank/DDBJ whole genome shotgun (WGS) entry which is preliminary data.</text>
</comment>